<keyword evidence="8" id="KW-0648">Protein biosynthesis</keyword>
<dbReference type="GO" id="GO:0005524">
    <property type="term" value="F:ATP binding"/>
    <property type="evidence" value="ECO:0007669"/>
    <property type="project" value="UniProtKB-KW"/>
</dbReference>
<dbReference type="InterPro" id="IPR015803">
    <property type="entry name" value="Cys-tRNA-ligase"/>
</dbReference>
<accession>A0A6J6V168</accession>
<evidence type="ECO:0000313" key="13">
    <source>
        <dbReference type="EMBL" id="CAB4912305.1"/>
    </source>
</evidence>
<keyword evidence="3" id="KW-0436">Ligase</keyword>
<feature type="domain" description="tRNA synthetases class I catalytic" evidence="11">
    <location>
        <begin position="20"/>
        <end position="312"/>
    </location>
</feature>
<evidence type="ECO:0000256" key="2">
    <source>
        <dbReference type="ARBA" id="ARBA00012832"/>
    </source>
</evidence>
<dbReference type="GO" id="GO:0006423">
    <property type="term" value="P:cysteinyl-tRNA aminoacylation"/>
    <property type="evidence" value="ECO:0007669"/>
    <property type="project" value="InterPro"/>
</dbReference>
<evidence type="ECO:0000256" key="5">
    <source>
        <dbReference type="ARBA" id="ARBA00022741"/>
    </source>
</evidence>
<evidence type="ECO:0000259" key="11">
    <source>
        <dbReference type="Pfam" id="PF01406"/>
    </source>
</evidence>
<name>A0A6J6V168_9ZZZZ</name>
<dbReference type="GO" id="GO:0005829">
    <property type="term" value="C:cytosol"/>
    <property type="evidence" value="ECO:0007669"/>
    <property type="project" value="TreeGrafter"/>
</dbReference>
<evidence type="ECO:0000256" key="4">
    <source>
        <dbReference type="ARBA" id="ARBA00022723"/>
    </source>
</evidence>
<keyword evidence="4" id="KW-0479">Metal-binding</keyword>
<evidence type="ECO:0000256" key="9">
    <source>
        <dbReference type="ARBA" id="ARBA00023146"/>
    </source>
</evidence>
<dbReference type="SUPFAM" id="SSF52374">
    <property type="entry name" value="Nucleotidylyl transferase"/>
    <property type="match status" value="1"/>
</dbReference>
<dbReference type="PRINTS" id="PR00983">
    <property type="entry name" value="TRNASYNTHCYS"/>
</dbReference>
<dbReference type="EMBL" id="CAEZYR010000133">
    <property type="protein sequence ID" value="CAB4765005.1"/>
    <property type="molecule type" value="Genomic_DNA"/>
</dbReference>
<reference evidence="12" key="1">
    <citation type="submission" date="2020-05" db="EMBL/GenBank/DDBJ databases">
        <authorList>
            <person name="Chiriac C."/>
            <person name="Salcher M."/>
            <person name="Ghai R."/>
            <person name="Kavagutti S V."/>
        </authorList>
    </citation>
    <scope>NUCLEOTIDE SEQUENCE</scope>
</reference>
<gene>
    <name evidence="12" type="ORF">UFOPK2754_02697</name>
    <name evidence="13" type="ORF">UFOPK3543_01588</name>
</gene>
<sequence>MPLRLFDTPQREVVPFTPGQVVDIYVCGITPYDATHLGHASTYLTYDLLIRRLEDLGHTVRLVRNITDVDDSILPKARSLGIDYLELAAAETARFHRDMEALDTRPPLAEPKATESIGDIIAIIRKLDSQGHTYTVEGTTYFAVRTFPSFGALSHYSRDEMIELARERGGHPDDSRQRDPLDFILWQPSLADEPSWDSPWGPGRPGWHIECTAMSYATLGSTIDLHGGGGDLVFPHHECEIAQSECAHGAPFVRHWMHCGLVAYQGTKMSKSLGNLVFVSELLKVADPRAIRLALMAHHYRENWEWFDDDIDDGNAVLATLHAAAQRVDRGPDPAPYATELRAALDDDLDAPRARRALVALAEAILDDDAPARFDAARGLLDLAMLCGVDLTRPRPLA</sequence>
<dbReference type="GO" id="GO:0046872">
    <property type="term" value="F:metal ion binding"/>
    <property type="evidence" value="ECO:0007669"/>
    <property type="project" value="UniProtKB-KW"/>
</dbReference>
<dbReference type="PANTHER" id="PTHR10890">
    <property type="entry name" value="CYSTEINYL-TRNA SYNTHETASE"/>
    <property type="match status" value="1"/>
</dbReference>
<protein>
    <recommendedName>
        <fullName evidence="2">cysteine--tRNA ligase</fullName>
        <ecNumber evidence="2">6.1.1.16</ecNumber>
    </recommendedName>
    <alternativeName>
        <fullName evidence="10">Cysteinyl-tRNA synthetase</fullName>
    </alternativeName>
</protein>
<dbReference type="HAMAP" id="MF_00041">
    <property type="entry name" value="Cys_tRNA_synth"/>
    <property type="match status" value="1"/>
</dbReference>
<dbReference type="CDD" id="cd00672">
    <property type="entry name" value="CysRS_core"/>
    <property type="match status" value="1"/>
</dbReference>
<dbReference type="EC" id="6.1.1.16" evidence="2"/>
<proteinExistence type="inferred from homology"/>
<evidence type="ECO:0000313" key="12">
    <source>
        <dbReference type="EMBL" id="CAB4765005.1"/>
    </source>
</evidence>
<dbReference type="PANTHER" id="PTHR10890:SF3">
    <property type="entry name" value="CYSTEINE--TRNA LIGASE, CYTOPLASMIC"/>
    <property type="match status" value="1"/>
</dbReference>
<evidence type="ECO:0000256" key="7">
    <source>
        <dbReference type="ARBA" id="ARBA00022840"/>
    </source>
</evidence>
<dbReference type="GO" id="GO:0004817">
    <property type="term" value="F:cysteine-tRNA ligase activity"/>
    <property type="evidence" value="ECO:0007669"/>
    <property type="project" value="UniProtKB-EC"/>
</dbReference>
<dbReference type="EMBL" id="CAFBMH010000056">
    <property type="protein sequence ID" value="CAB4912305.1"/>
    <property type="molecule type" value="Genomic_DNA"/>
</dbReference>
<dbReference type="Gene3D" id="3.40.50.620">
    <property type="entry name" value="HUPs"/>
    <property type="match status" value="1"/>
</dbReference>
<keyword evidence="9" id="KW-0030">Aminoacyl-tRNA synthetase</keyword>
<keyword evidence="7" id="KW-0067">ATP-binding</keyword>
<comment type="cofactor">
    <cofactor evidence="1">
        <name>Zn(2+)</name>
        <dbReference type="ChEBI" id="CHEBI:29105"/>
    </cofactor>
</comment>
<keyword evidence="5" id="KW-0547">Nucleotide-binding</keyword>
<dbReference type="Pfam" id="PF01406">
    <property type="entry name" value="tRNA-synt_1e"/>
    <property type="match status" value="1"/>
</dbReference>
<organism evidence="12">
    <name type="scientific">freshwater metagenome</name>
    <dbReference type="NCBI Taxonomy" id="449393"/>
    <lineage>
        <taxon>unclassified sequences</taxon>
        <taxon>metagenomes</taxon>
        <taxon>ecological metagenomes</taxon>
    </lineage>
</organism>
<evidence type="ECO:0000256" key="1">
    <source>
        <dbReference type="ARBA" id="ARBA00001947"/>
    </source>
</evidence>
<evidence type="ECO:0000256" key="8">
    <source>
        <dbReference type="ARBA" id="ARBA00022917"/>
    </source>
</evidence>
<evidence type="ECO:0000256" key="6">
    <source>
        <dbReference type="ARBA" id="ARBA00022833"/>
    </source>
</evidence>
<dbReference type="AlphaFoldDB" id="A0A6J6V168"/>
<dbReference type="NCBIfam" id="TIGR00435">
    <property type="entry name" value="cysS"/>
    <property type="match status" value="1"/>
</dbReference>
<evidence type="ECO:0000256" key="10">
    <source>
        <dbReference type="ARBA" id="ARBA00031499"/>
    </source>
</evidence>
<dbReference type="InterPro" id="IPR014729">
    <property type="entry name" value="Rossmann-like_a/b/a_fold"/>
</dbReference>
<evidence type="ECO:0000256" key="3">
    <source>
        <dbReference type="ARBA" id="ARBA00022598"/>
    </source>
</evidence>
<keyword evidence="6" id="KW-0862">Zinc</keyword>
<dbReference type="InterPro" id="IPR032678">
    <property type="entry name" value="tRNA-synt_1_cat_dom"/>
</dbReference>
<dbReference type="InterPro" id="IPR024909">
    <property type="entry name" value="Cys-tRNA/MSH_ligase"/>
</dbReference>